<gene>
    <name evidence="12" type="ORF">CJ030_MR5G018791</name>
</gene>
<feature type="compositionally biased region" description="Polar residues" evidence="10">
    <location>
        <begin position="22"/>
        <end position="34"/>
    </location>
</feature>
<dbReference type="Proteomes" id="UP000516437">
    <property type="component" value="Chromosome 5"/>
</dbReference>
<dbReference type="CDD" id="cd00143">
    <property type="entry name" value="PP2Cc"/>
    <property type="match status" value="1"/>
</dbReference>
<dbReference type="GO" id="GO:0004722">
    <property type="term" value="F:protein serine/threonine phosphatase activity"/>
    <property type="evidence" value="ECO:0007669"/>
    <property type="project" value="UniProtKB-EC"/>
</dbReference>
<keyword evidence="8" id="KW-0464">Manganese</keyword>
<comment type="cofactor">
    <cofactor evidence="1">
        <name>Mn(2+)</name>
        <dbReference type="ChEBI" id="CHEBI:29035"/>
    </cofactor>
</comment>
<organism evidence="12 13">
    <name type="scientific">Morella rubra</name>
    <name type="common">Chinese bayberry</name>
    <dbReference type="NCBI Taxonomy" id="262757"/>
    <lineage>
        <taxon>Eukaryota</taxon>
        <taxon>Viridiplantae</taxon>
        <taxon>Streptophyta</taxon>
        <taxon>Embryophyta</taxon>
        <taxon>Tracheophyta</taxon>
        <taxon>Spermatophyta</taxon>
        <taxon>Magnoliopsida</taxon>
        <taxon>eudicotyledons</taxon>
        <taxon>Gunneridae</taxon>
        <taxon>Pentapetalae</taxon>
        <taxon>rosids</taxon>
        <taxon>fabids</taxon>
        <taxon>Fagales</taxon>
        <taxon>Myricaceae</taxon>
        <taxon>Morella</taxon>
    </lineage>
</organism>
<dbReference type="EMBL" id="RXIC02000023">
    <property type="protein sequence ID" value="KAB1214819.1"/>
    <property type="molecule type" value="Genomic_DNA"/>
</dbReference>
<accession>A0A6A1VPJ3</accession>
<dbReference type="EC" id="3.1.3.16" evidence="3"/>
<dbReference type="FunFam" id="3.60.40.10:FF:000291">
    <property type="entry name" value="Protein phosphatase 2C 50"/>
    <property type="match status" value="1"/>
</dbReference>
<comment type="caution">
    <text evidence="12">The sequence shown here is derived from an EMBL/GenBank/DDBJ whole genome shotgun (WGS) entry which is preliminary data.</text>
</comment>
<evidence type="ECO:0000259" key="11">
    <source>
        <dbReference type="PROSITE" id="PS51746"/>
    </source>
</evidence>
<feature type="domain" description="PPM-type phosphatase" evidence="11">
    <location>
        <begin position="99"/>
        <end position="441"/>
    </location>
</feature>
<sequence>MEAASSEEQHESVETLVEPDLASTSSGLSSILNTEDSRSTSSSGDISISSSSSGVIPVILAPETAVPVQVDTAPSSEANLMVTATARQKCVGRNNKGVNWGFTSVIGRRREMEDAVAIVPGFMSRTCNHVGGCTAPGSRTSSEISPVHFFGVYDGHGGSQRHCVSYWHVVFWDSCIRRELIARFLPVKDTCSFSPWKSSKPILIWAEALSFPGKARSAAKVCAERMHEMVAEEWDRERVDGYEWQRKWESAFSSGFERTDKEALTEAAVPEMVGSTAVVVVLSGCQIIASNCGDSRAILCRGTETIPLTVDQKPDRQDELMRIEGKGGKVINWNGARVFGVLAMSRAIGDRFLKPWIIPVPEITFMTRTAEDECLILASDGLWDVMTNEEVGEIARRLLRRRLRYSMSDEISPAQVVADNLTEIAYGRNSSDNISVVVVDLKSKRKLHRKQ</sequence>
<evidence type="ECO:0000256" key="2">
    <source>
        <dbReference type="ARBA" id="ARBA00001946"/>
    </source>
</evidence>
<dbReference type="OrthoDB" id="10264738at2759"/>
<dbReference type="GO" id="GO:0046872">
    <property type="term" value="F:metal ion binding"/>
    <property type="evidence" value="ECO:0007669"/>
    <property type="project" value="UniProtKB-KW"/>
</dbReference>
<evidence type="ECO:0000256" key="6">
    <source>
        <dbReference type="ARBA" id="ARBA00022842"/>
    </source>
</evidence>
<dbReference type="InterPro" id="IPR036457">
    <property type="entry name" value="PPM-type-like_dom_sf"/>
</dbReference>
<evidence type="ECO:0000313" key="13">
    <source>
        <dbReference type="Proteomes" id="UP000516437"/>
    </source>
</evidence>
<dbReference type="Gene3D" id="3.60.40.10">
    <property type="entry name" value="PPM-type phosphatase domain"/>
    <property type="match status" value="1"/>
</dbReference>
<protein>
    <recommendedName>
        <fullName evidence="3">protein-serine/threonine phosphatase</fullName>
        <ecNumber evidence="3">3.1.3.16</ecNumber>
    </recommendedName>
</protein>
<evidence type="ECO:0000256" key="4">
    <source>
        <dbReference type="ARBA" id="ARBA00022723"/>
    </source>
</evidence>
<dbReference type="Pfam" id="PF00481">
    <property type="entry name" value="PP2C"/>
    <property type="match status" value="1"/>
</dbReference>
<evidence type="ECO:0000256" key="9">
    <source>
        <dbReference type="RuleBase" id="RU003465"/>
    </source>
</evidence>
<evidence type="ECO:0000313" key="12">
    <source>
        <dbReference type="EMBL" id="KAB1214819.1"/>
    </source>
</evidence>
<keyword evidence="13" id="KW-1185">Reference proteome</keyword>
<comment type="similarity">
    <text evidence="9">Belongs to the PP2C family.</text>
</comment>
<dbReference type="AlphaFoldDB" id="A0A6A1VPJ3"/>
<name>A0A6A1VPJ3_9ROSI</name>
<evidence type="ECO:0000256" key="7">
    <source>
        <dbReference type="ARBA" id="ARBA00022912"/>
    </source>
</evidence>
<dbReference type="InterPro" id="IPR000222">
    <property type="entry name" value="PP2C_BS"/>
</dbReference>
<evidence type="ECO:0000256" key="8">
    <source>
        <dbReference type="ARBA" id="ARBA00023211"/>
    </source>
</evidence>
<dbReference type="PROSITE" id="PS01032">
    <property type="entry name" value="PPM_1"/>
    <property type="match status" value="1"/>
</dbReference>
<keyword evidence="4" id="KW-0479">Metal-binding</keyword>
<keyword evidence="6" id="KW-0460">Magnesium</keyword>
<dbReference type="InterPro" id="IPR001932">
    <property type="entry name" value="PPM-type_phosphatase-like_dom"/>
</dbReference>
<keyword evidence="7 9" id="KW-0904">Protein phosphatase</keyword>
<evidence type="ECO:0000256" key="10">
    <source>
        <dbReference type="SAM" id="MobiDB-lite"/>
    </source>
</evidence>
<reference evidence="12 13" key="1">
    <citation type="journal article" date="2019" name="Plant Biotechnol. J.">
        <title>The red bayberry genome and genetic basis of sex determination.</title>
        <authorList>
            <person name="Jia H.M."/>
            <person name="Jia H.J."/>
            <person name="Cai Q.L."/>
            <person name="Wang Y."/>
            <person name="Zhao H.B."/>
            <person name="Yang W.F."/>
            <person name="Wang G.Y."/>
            <person name="Li Y.H."/>
            <person name="Zhan D.L."/>
            <person name="Shen Y.T."/>
            <person name="Niu Q.F."/>
            <person name="Chang L."/>
            <person name="Qiu J."/>
            <person name="Zhao L."/>
            <person name="Xie H.B."/>
            <person name="Fu W.Y."/>
            <person name="Jin J."/>
            <person name="Li X.W."/>
            <person name="Jiao Y."/>
            <person name="Zhou C.C."/>
            <person name="Tu T."/>
            <person name="Chai C.Y."/>
            <person name="Gao J.L."/>
            <person name="Fan L.J."/>
            <person name="van de Weg E."/>
            <person name="Wang J.Y."/>
            <person name="Gao Z.S."/>
        </authorList>
    </citation>
    <scope>NUCLEOTIDE SEQUENCE [LARGE SCALE GENOMIC DNA]</scope>
    <source>
        <tissue evidence="12">Leaves</tissue>
    </source>
</reference>
<feature type="compositionally biased region" description="Low complexity" evidence="10">
    <location>
        <begin position="39"/>
        <end position="51"/>
    </location>
</feature>
<keyword evidence="5 9" id="KW-0378">Hydrolase</keyword>
<evidence type="ECO:0000256" key="1">
    <source>
        <dbReference type="ARBA" id="ARBA00001936"/>
    </source>
</evidence>
<dbReference type="PROSITE" id="PS51746">
    <property type="entry name" value="PPM_2"/>
    <property type="match status" value="1"/>
</dbReference>
<dbReference type="SUPFAM" id="SSF81606">
    <property type="entry name" value="PP2C-like"/>
    <property type="match status" value="2"/>
</dbReference>
<evidence type="ECO:0000256" key="3">
    <source>
        <dbReference type="ARBA" id="ARBA00013081"/>
    </source>
</evidence>
<proteinExistence type="inferred from homology"/>
<dbReference type="InterPro" id="IPR015655">
    <property type="entry name" value="PP2C"/>
</dbReference>
<feature type="region of interest" description="Disordered" evidence="10">
    <location>
        <begin position="1"/>
        <end position="51"/>
    </location>
</feature>
<comment type="cofactor">
    <cofactor evidence="2">
        <name>Mg(2+)</name>
        <dbReference type="ChEBI" id="CHEBI:18420"/>
    </cofactor>
</comment>
<dbReference type="SMART" id="SM00332">
    <property type="entry name" value="PP2Cc"/>
    <property type="match status" value="1"/>
</dbReference>
<dbReference type="PANTHER" id="PTHR47992">
    <property type="entry name" value="PROTEIN PHOSPHATASE"/>
    <property type="match status" value="1"/>
</dbReference>
<evidence type="ECO:0000256" key="5">
    <source>
        <dbReference type="ARBA" id="ARBA00022801"/>
    </source>
</evidence>